<dbReference type="GO" id="GO:0044780">
    <property type="term" value="P:bacterial-type flagellum assembly"/>
    <property type="evidence" value="ECO:0007669"/>
    <property type="project" value="InterPro"/>
</dbReference>
<comment type="caution">
    <text evidence="2">The sequence shown here is derived from an EMBL/GenBank/DDBJ whole genome shotgun (WGS) entry which is preliminary data.</text>
</comment>
<dbReference type="EMBL" id="SJPV01000001">
    <property type="protein sequence ID" value="TWU41937.1"/>
    <property type="molecule type" value="Genomic_DNA"/>
</dbReference>
<accession>A0A5C6E1R9</accession>
<dbReference type="InterPro" id="IPR036679">
    <property type="entry name" value="FlgN-like_sf"/>
</dbReference>
<keyword evidence="3" id="KW-1185">Reference proteome</keyword>
<feature type="region of interest" description="Disordered" evidence="1">
    <location>
        <begin position="119"/>
        <end position="149"/>
    </location>
</feature>
<dbReference type="Proteomes" id="UP000319143">
    <property type="component" value="Unassembled WGS sequence"/>
</dbReference>
<name>A0A5C6E1R9_9BACT</name>
<dbReference type="AlphaFoldDB" id="A0A5C6E1R9"/>
<dbReference type="RefSeq" id="WP_146524089.1">
    <property type="nucleotide sequence ID" value="NZ_SJPV01000001.1"/>
</dbReference>
<sequence>MDGKQLASLVDERHKILCDLVQLSQSQLEAIDAGRMNELMHLLSAKQPPLAKLASVSQQLHIAIGDDPEMRMWSSPQRRSECRKKNEQCEQMLAELMEMESSCETKLVTSRAEIEQRIQRSDGVKRANQSYRQSDIQPSCGGQLDLSSQ</sequence>
<evidence type="ECO:0000313" key="2">
    <source>
        <dbReference type="EMBL" id="TWU41937.1"/>
    </source>
</evidence>
<protein>
    <submittedName>
        <fullName evidence="2">FlgN protein</fullName>
    </submittedName>
</protein>
<evidence type="ECO:0000256" key="1">
    <source>
        <dbReference type="SAM" id="MobiDB-lite"/>
    </source>
</evidence>
<evidence type="ECO:0000313" key="3">
    <source>
        <dbReference type="Proteomes" id="UP000319143"/>
    </source>
</evidence>
<dbReference type="SUPFAM" id="SSF140566">
    <property type="entry name" value="FlgN-like"/>
    <property type="match status" value="1"/>
</dbReference>
<proteinExistence type="predicted"/>
<organism evidence="2 3">
    <name type="scientific">Novipirellula artificiosorum</name>
    <dbReference type="NCBI Taxonomy" id="2528016"/>
    <lineage>
        <taxon>Bacteria</taxon>
        <taxon>Pseudomonadati</taxon>
        <taxon>Planctomycetota</taxon>
        <taxon>Planctomycetia</taxon>
        <taxon>Pirellulales</taxon>
        <taxon>Pirellulaceae</taxon>
        <taxon>Novipirellula</taxon>
    </lineage>
</organism>
<dbReference type="OrthoDB" id="288176at2"/>
<feature type="compositionally biased region" description="Polar residues" evidence="1">
    <location>
        <begin position="127"/>
        <end position="137"/>
    </location>
</feature>
<gene>
    <name evidence="2" type="ORF">Poly41_02320</name>
</gene>
<reference evidence="2 3" key="1">
    <citation type="submission" date="2019-02" db="EMBL/GenBank/DDBJ databases">
        <title>Deep-cultivation of Planctomycetes and their phenomic and genomic characterization uncovers novel biology.</title>
        <authorList>
            <person name="Wiegand S."/>
            <person name="Jogler M."/>
            <person name="Boedeker C."/>
            <person name="Pinto D."/>
            <person name="Vollmers J."/>
            <person name="Rivas-Marin E."/>
            <person name="Kohn T."/>
            <person name="Peeters S.H."/>
            <person name="Heuer A."/>
            <person name="Rast P."/>
            <person name="Oberbeckmann S."/>
            <person name="Bunk B."/>
            <person name="Jeske O."/>
            <person name="Meyerdierks A."/>
            <person name="Storesund J.E."/>
            <person name="Kallscheuer N."/>
            <person name="Luecker S."/>
            <person name="Lage O.M."/>
            <person name="Pohl T."/>
            <person name="Merkel B.J."/>
            <person name="Hornburger P."/>
            <person name="Mueller R.-W."/>
            <person name="Bruemmer F."/>
            <person name="Labrenz M."/>
            <person name="Spormann A.M."/>
            <person name="Op Den Camp H."/>
            <person name="Overmann J."/>
            <person name="Amann R."/>
            <person name="Jetten M.S.M."/>
            <person name="Mascher T."/>
            <person name="Medema M.H."/>
            <person name="Devos D.P."/>
            <person name="Kaster A.-K."/>
            <person name="Ovreas L."/>
            <person name="Rohde M."/>
            <person name="Galperin M.Y."/>
            <person name="Jogler C."/>
        </authorList>
    </citation>
    <scope>NUCLEOTIDE SEQUENCE [LARGE SCALE GENOMIC DNA]</scope>
    <source>
        <strain evidence="2 3">Poly41</strain>
    </source>
</reference>